<dbReference type="RefSeq" id="WP_166326467.1">
    <property type="nucleotide sequence ID" value="NZ_CP049916.1"/>
</dbReference>
<keyword evidence="1" id="KW-0812">Transmembrane</keyword>
<sequence>MALDPIWKQQLTLVTYGNEFLSQDLSFNAWLKHSIFNQHYFAFRDLNSQHLLAQHFQVWLEGLKKQGVSRISLHNSSLLLDEKNPNPNVELLPYAHFIVSHLGHHKTAWIFGKELAEWYTADNDYEVPTAQKISTRIETLWRYELNTSHAKRVDADLQQPNWEDIQVYTDNELFDQKIAQGLVPAVALGESYYGYRTSKMDENPIQNSLDLPLLPNDYNAAYAHETLIRLEALDQALEKKLKAPVNELGEALSSEEILNIRHFKQKLEDLTAKFVTKVANHYKTARVRPAQVSSPLDEPASPQSKQKRFFNDLEPKNRAVATKSGKSSVFTLILITAAICICAYYFGL</sequence>
<keyword evidence="1" id="KW-0472">Membrane</keyword>
<reference evidence="2 3" key="1">
    <citation type="submission" date="2020-03" db="EMBL/GenBank/DDBJ databases">
        <authorList>
            <person name="Zhu W."/>
        </authorList>
    </citation>
    <scope>NUCLEOTIDE SEQUENCE [LARGE SCALE GENOMIC DNA]</scope>
    <source>
        <strain evidence="2 3">185</strain>
    </source>
</reference>
<evidence type="ECO:0000313" key="3">
    <source>
        <dbReference type="Proteomes" id="UP000501939"/>
    </source>
</evidence>
<dbReference type="AlphaFoldDB" id="A0A6G8S699"/>
<evidence type="ECO:0000313" key="2">
    <source>
        <dbReference type="EMBL" id="QIO09766.1"/>
    </source>
</evidence>
<accession>A0A6G8S699</accession>
<keyword evidence="3" id="KW-1185">Reference proteome</keyword>
<feature type="transmembrane region" description="Helical" evidence="1">
    <location>
        <begin position="328"/>
        <end position="347"/>
    </location>
</feature>
<dbReference type="EMBL" id="CP049916">
    <property type="protein sequence ID" value="QIO09766.1"/>
    <property type="molecule type" value="Genomic_DNA"/>
</dbReference>
<dbReference type="Proteomes" id="UP000501939">
    <property type="component" value="Chromosome"/>
</dbReference>
<protein>
    <submittedName>
        <fullName evidence="2">Uncharacterized protein</fullName>
    </submittedName>
</protein>
<name>A0A6G8S699_9GAMM</name>
<gene>
    <name evidence="2" type="ORF">G8D99_12635</name>
</gene>
<evidence type="ECO:0000256" key="1">
    <source>
        <dbReference type="SAM" id="Phobius"/>
    </source>
</evidence>
<proteinExistence type="predicted"/>
<organism evidence="2 3">
    <name type="scientific">Acinetobacter lanii</name>
    <dbReference type="NCBI Taxonomy" id="2715163"/>
    <lineage>
        <taxon>Bacteria</taxon>
        <taxon>Pseudomonadati</taxon>
        <taxon>Pseudomonadota</taxon>
        <taxon>Gammaproteobacteria</taxon>
        <taxon>Moraxellales</taxon>
        <taxon>Moraxellaceae</taxon>
        <taxon>Acinetobacter</taxon>
    </lineage>
</organism>
<keyword evidence="1" id="KW-1133">Transmembrane helix</keyword>
<dbReference type="KEGG" id="alj:G8D99_12635"/>